<dbReference type="Gene3D" id="3.30.420.10">
    <property type="entry name" value="Ribonuclease H-like superfamily/Ribonuclease H"/>
    <property type="match status" value="1"/>
</dbReference>
<dbReference type="InterPro" id="IPR036397">
    <property type="entry name" value="RNaseH_sf"/>
</dbReference>
<dbReference type="Proteomes" id="UP001165289">
    <property type="component" value="Unassembled WGS sequence"/>
</dbReference>
<evidence type="ECO:0000256" key="1">
    <source>
        <dbReference type="SAM" id="MobiDB-lite"/>
    </source>
</evidence>
<accession>A0AAV7JVK3</accession>
<dbReference type="AlphaFoldDB" id="A0AAV7JVK3"/>
<evidence type="ECO:0000313" key="3">
    <source>
        <dbReference type="Proteomes" id="UP001165289"/>
    </source>
</evidence>
<keyword evidence="3" id="KW-1185">Reference proteome</keyword>
<name>A0AAV7JVK3_9METZ</name>
<evidence type="ECO:0000313" key="2">
    <source>
        <dbReference type="EMBL" id="KAI6652926.1"/>
    </source>
</evidence>
<feature type="region of interest" description="Disordered" evidence="1">
    <location>
        <begin position="91"/>
        <end position="125"/>
    </location>
</feature>
<feature type="compositionally biased region" description="Low complexity" evidence="1">
    <location>
        <begin position="116"/>
        <end position="125"/>
    </location>
</feature>
<dbReference type="EMBL" id="JAKMXF010000296">
    <property type="protein sequence ID" value="KAI6652926.1"/>
    <property type="molecule type" value="Genomic_DNA"/>
</dbReference>
<gene>
    <name evidence="2" type="ORF">LOD99_4003</name>
</gene>
<dbReference type="GO" id="GO:0003676">
    <property type="term" value="F:nucleic acid binding"/>
    <property type="evidence" value="ECO:0007669"/>
    <property type="project" value="InterPro"/>
</dbReference>
<sequence>MENSGIHRANSDIKDMLVAWMSENNTQDWNIGIKFVQFQKNTPYHAGIKCSPYSALFGCDARTGLTSSSLPQEIIERMQSEDDLIALIHAPASFQSPASPGPSTDHQPTSSEPCDALPSSQLPASPELSSLALLAW</sequence>
<comment type="caution">
    <text evidence="2">The sequence shown here is derived from an EMBL/GenBank/DDBJ whole genome shotgun (WGS) entry which is preliminary data.</text>
</comment>
<reference evidence="2 3" key="1">
    <citation type="journal article" date="2023" name="BMC Biol.">
        <title>The compact genome of the sponge Oopsacas minuta (Hexactinellida) is lacking key metazoan core genes.</title>
        <authorList>
            <person name="Santini S."/>
            <person name="Schenkelaars Q."/>
            <person name="Jourda C."/>
            <person name="Duchesne M."/>
            <person name="Belahbib H."/>
            <person name="Rocher C."/>
            <person name="Selva M."/>
            <person name="Riesgo A."/>
            <person name="Vervoort M."/>
            <person name="Leys S.P."/>
            <person name="Kodjabachian L."/>
            <person name="Le Bivic A."/>
            <person name="Borchiellini C."/>
            <person name="Claverie J.M."/>
            <person name="Renard E."/>
        </authorList>
    </citation>
    <scope>NUCLEOTIDE SEQUENCE [LARGE SCALE GENOMIC DNA]</scope>
    <source>
        <strain evidence="2">SPO-2</strain>
    </source>
</reference>
<organism evidence="2 3">
    <name type="scientific">Oopsacas minuta</name>
    <dbReference type="NCBI Taxonomy" id="111878"/>
    <lineage>
        <taxon>Eukaryota</taxon>
        <taxon>Metazoa</taxon>
        <taxon>Porifera</taxon>
        <taxon>Hexactinellida</taxon>
        <taxon>Hexasterophora</taxon>
        <taxon>Lyssacinosida</taxon>
        <taxon>Leucopsacidae</taxon>
        <taxon>Oopsacas</taxon>
    </lineage>
</organism>
<feature type="compositionally biased region" description="Polar residues" evidence="1">
    <location>
        <begin position="93"/>
        <end position="112"/>
    </location>
</feature>
<protein>
    <submittedName>
        <fullName evidence="2">KRAB-A domain-containing protein 2-like</fullName>
    </submittedName>
</protein>
<proteinExistence type="predicted"/>